<keyword evidence="2" id="KW-0698">rRNA processing</keyword>
<dbReference type="EMBL" id="LT840185">
    <property type="protein sequence ID" value="SMF61227.1"/>
    <property type="molecule type" value="Genomic_DNA"/>
</dbReference>
<dbReference type="GO" id="GO:0008170">
    <property type="term" value="F:N-methyltransferase activity"/>
    <property type="evidence" value="ECO:0007669"/>
    <property type="project" value="UniProtKB-ARBA"/>
</dbReference>
<dbReference type="AlphaFoldDB" id="A0A1X7FZQ9"/>
<keyword evidence="8" id="KW-1185">Reference proteome</keyword>
<name>A0A1X7FZQ9_9SPHN</name>
<dbReference type="GO" id="GO:0032259">
    <property type="term" value="P:methylation"/>
    <property type="evidence" value="ECO:0007669"/>
    <property type="project" value="UniProtKB-KW"/>
</dbReference>
<evidence type="ECO:0000256" key="4">
    <source>
        <dbReference type="ARBA" id="ARBA00022679"/>
    </source>
</evidence>
<dbReference type="InterPro" id="IPR002052">
    <property type="entry name" value="DNA_methylase_N6_adenine_CS"/>
</dbReference>
<keyword evidence="4" id="KW-0808">Transferase</keyword>
<protein>
    <submittedName>
        <fullName evidence="7">Methylase of polypeptide chain release factors</fullName>
    </submittedName>
</protein>
<dbReference type="GO" id="GO:0006364">
    <property type="term" value="P:rRNA processing"/>
    <property type="evidence" value="ECO:0007669"/>
    <property type="project" value="UniProtKB-KW"/>
</dbReference>
<dbReference type="Pfam" id="PF05175">
    <property type="entry name" value="MTS"/>
    <property type="match status" value="1"/>
</dbReference>
<dbReference type="InterPro" id="IPR046977">
    <property type="entry name" value="RsmC/RlmG"/>
</dbReference>
<keyword evidence="5" id="KW-0949">S-adenosyl-L-methionine</keyword>
<dbReference type="RefSeq" id="WP_085217123.1">
    <property type="nucleotide sequence ID" value="NZ_LT840185.1"/>
</dbReference>
<evidence type="ECO:0000256" key="1">
    <source>
        <dbReference type="ARBA" id="ARBA00022490"/>
    </source>
</evidence>
<sequence length="309" mass="33785">MELRPPAAADQVLAELLDRLVALDYNFVTPTPATHQRYLQRNRRRARSLRDIFGWSLPFSPADIDADLLALLERGAFIEPQGHWLRPLIRVSSLGGALFVHSAFPTLERDAVFFGPDTYRFAAFIMRELPASDGHILDIGAGSGAGGISAVRAGKAARATLLDINARALWMAGHNARAANIAAETTMADLTALPDQTYDAVVMNPPYMVDGEHRQYRDGGEDRGLDLAVSWTLAATHLVKPGGQILVYCGSPVVEGEVLLAARLMGELGPEWRMEASEIDPDIFGEELDREEYRDVERIAALGIRIEGG</sequence>
<keyword evidence="1" id="KW-0963">Cytoplasm</keyword>
<dbReference type="InterPro" id="IPR007848">
    <property type="entry name" value="Small_mtfrase_dom"/>
</dbReference>
<gene>
    <name evidence="7" type="ORF">SAMN06295910_0210</name>
</gene>
<dbReference type="SUPFAM" id="SSF53335">
    <property type="entry name" value="S-adenosyl-L-methionine-dependent methyltransferases"/>
    <property type="match status" value="1"/>
</dbReference>
<accession>A0A1X7FZQ9</accession>
<reference evidence="8" key="1">
    <citation type="submission" date="2017-04" db="EMBL/GenBank/DDBJ databases">
        <authorList>
            <person name="Varghese N."/>
            <person name="Submissions S."/>
        </authorList>
    </citation>
    <scope>NUCLEOTIDE SEQUENCE [LARGE SCALE GENOMIC DNA]</scope>
    <source>
        <strain evidence="8">Dd16</strain>
    </source>
</reference>
<dbReference type="GO" id="GO:0003676">
    <property type="term" value="F:nucleic acid binding"/>
    <property type="evidence" value="ECO:0007669"/>
    <property type="project" value="InterPro"/>
</dbReference>
<dbReference type="STRING" id="941907.SAMN06295910_0210"/>
<dbReference type="PANTHER" id="PTHR47816">
    <property type="entry name" value="RIBOSOMAL RNA SMALL SUBUNIT METHYLTRANSFERASE C"/>
    <property type="match status" value="1"/>
</dbReference>
<evidence type="ECO:0000313" key="8">
    <source>
        <dbReference type="Proteomes" id="UP000192934"/>
    </source>
</evidence>
<dbReference type="PANTHER" id="PTHR47816:SF4">
    <property type="entry name" value="RIBOSOMAL RNA SMALL SUBUNIT METHYLTRANSFERASE C"/>
    <property type="match status" value="1"/>
</dbReference>
<evidence type="ECO:0000259" key="6">
    <source>
        <dbReference type="Pfam" id="PF05175"/>
    </source>
</evidence>
<dbReference type="Proteomes" id="UP000192934">
    <property type="component" value="Chromosome I"/>
</dbReference>
<feature type="domain" description="Methyltransferase small" evidence="6">
    <location>
        <begin position="123"/>
        <end position="212"/>
    </location>
</feature>
<dbReference type="Gene3D" id="3.40.50.150">
    <property type="entry name" value="Vaccinia Virus protein VP39"/>
    <property type="match status" value="1"/>
</dbReference>
<evidence type="ECO:0000256" key="5">
    <source>
        <dbReference type="ARBA" id="ARBA00022691"/>
    </source>
</evidence>
<dbReference type="OrthoDB" id="9800643at2"/>
<proteinExistence type="predicted"/>
<keyword evidence="3 7" id="KW-0489">Methyltransferase</keyword>
<evidence type="ECO:0000256" key="3">
    <source>
        <dbReference type="ARBA" id="ARBA00022603"/>
    </source>
</evidence>
<dbReference type="GO" id="GO:0008757">
    <property type="term" value="F:S-adenosylmethionine-dependent methyltransferase activity"/>
    <property type="evidence" value="ECO:0007669"/>
    <property type="project" value="InterPro"/>
</dbReference>
<evidence type="ECO:0000313" key="7">
    <source>
        <dbReference type="EMBL" id="SMF61227.1"/>
    </source>
</evidence>
<evidence type="ECO:0000256" key="2">
    <source>
        <dbReference type="ARBA" id="ARBA00022552"/>
    </source>
</evidence>
<dbReference type="PROSITE" id="PS00092">
    <property type="entry name" value="N6_MTASE"/>
    <property type="match status" value="1"/>
</dbReference>
<dbReference type="InterPro" id="IPR029063">
    <property type="entry name" value="SAM-dependent_MTases_sf"/>
</dbReference>
<organism evidence="7 8">
    <name type="scientific">Allosphingosinicella indica</name>
    <dbReference type="NCBI Taxonomy" id="941907"/>
    <lineage>
        <taxon>Bacteria</taxon>
        <taxon>Pseudomonadati</taxon>
        <taxon>Pseudomonadota</taxon>
        <taxon>Alphaproteobacteria</taxon>
        <taxon>Sphingomonadales</taxon>
        <taxon>Sphingomonadaceae</taxon>
        <taxon>Allosphingosinicella</taxon>
    </lineage>
</organism>